<protein>
    <submittedName>
        <fullName evidence="2">Uncharacterized protein</fullName>
    </submittedName>
</protein>
<feature type="signal peptide" evidence="1">
    <location>
        <begin position="1"/>
        <end position="18"/>
    </location>
</feature>
<feature type="chain" id="PRO_5004806552" evidence="1">
    <location>
        <begin position="19"/>
        <end position="114"/>
    </location>
</feature>
<gene>
    <name evidence="2" type="ORF">AMTR_s00010p00197060</name>
</gene>
<evidence type="ECO:0000313" key="2">
    <source>
        <dbReference type="EMBL" id="ERM94205.1"/>
    </source>
</evidence>
<keyword evidence="1" id="KW-0732">Signal</keyword>
<dbReference type="HOGENOM" id="CLU_2124397_0_0_1"/>
<evidence type="ECO:0000313" key="3">
    <source>
        <dbReference type="Proteomes" id="UP000017836"/>
    </source>
</evidence>
<dbReference type="EMBL" id="KI397513">
    <property type="protein sequence ID" value="ERM94205.1"/>
    <property type="molecule type" value="Genomic_DNA"/>
</dbReference>
<organism evidence="2 3">
    <name type="scientific">Amborella trichopoda</name>
    <dbReference type="NCBI Taxonomy" id="13333"/>
    <lineage>
        <taxon>Eukaryota</taxon>
        <taxon>Viridiplantae</taxon>
        <taxon>Streptophyta</taxon>
        <taxon>Embryophyta</taxon>
        <taxon>Tracheophyta</taxon>
        <taxon>Spermatophyta</taxon>
        <taxon>Magnoliopsida</taxon>
        <taxon>Amborellales</taxon>
        <taxon>Amborellaceae</taxon>
        <taxon>Amborella</taxon>
    </lineage>
</organism>
<dbReference type="AlphaFoldDB" id="W1NGD4"/>
<sequence>MHRTFAAAFLIALAEIHGTQIPAVPFWKVAHKRRERGARVPPKAQGLPIITPPTLPSLNQMENLGDGVAKSLVDPVAEEGANDMRISVQKMGGLRKKGQETMLVQKGIKVLRGD</sequence>
<proteinExistence type="predicted"/>
<accession>W1NGD4</accession>
<dbReference type="Proteomes" id="UP000017836">
    <property type="component" value="Unassembled WGS sequence"/>
</dbReference>
<keyword evidence="3" id="KW-1185">Reference proteome</keyword>
<evidence type="ECO:0000256" key="1">
    <source>
        <dbReference type="SAM" id="SignalP"/>
    </source>
</evidence>
<reference evidence="3" key="1">
    <citation type="journal article" date="2013" name="Science">
        <title>The Amborella genome and the evolution of flowering plants.</title>
        <authorList>
            <consortium name="Amborella Genome Project"/>
        </authorList>
    </citation>
    <scope>NUCLEOTIDE SEQUENCE [LARGE SCALE GENOMIC DNA]</scope>
</reference>
<name>W1NGD4_AMBTC</name>
<dbReference type="Gramene" id="ERM94205">
    <property type="protein sequence ID" value="ERM94205"/>
    <property type="gene ID" value="AMTR_s00010p00197060"/>
</dbReference>